<dbReference type="OrthoDB" id="431551at2759"/>
<accession>A0A8S4Q812</accession>
<sequence length="258" mass="29978">MPLLASGGARKSRKQSLLFSHFPKAGGSEIKHILSTVVGESINIDQNRGMYKNNSTILEDNYFLQTEFVPLEPYQKSNFFVIGHVRSPCNYLLSLWAFGSDGKGAFYHLTKDKSVYGNTPPYNNKDDLKRFTMWLQDYKETYTYRLVHKYFKNSIWKTDPTLSNADCWVHSEMLIYDLVNCLKRYEKQGGKVKWEKFHKIEVNENPSTHSKCEDYFGDGRKALVMNSNGNMTKLFGYETCCTENNKTLPAEFKKFWIN</sequence>
<dbReference type="EMBL" id="CAIIXF020000012">
    <property type="protein sequence ID" value="CAH1802086.1"/>
    <property type="molecule type" value="Genomic_DNA"/>
</dbReference>
<name>A0A8S4Q812_OWEFU</name>
<keyword evidence="2" id="KW-1185">Reference proteome</keyword>
<organism evidence="1 2">
    <name type="scientific">Owenia fusiformis</name>
    <name type="common">Polychaete worm</name>
    <dbReference type="NCBI Taxonomy" id="6347"/>
    <lineage>
        <taxon>Eukaryota</taxon>
        <taxon>Metazoa</taxon>
        <taxon>Spiralia</taxon>
        <taxon>Lophotrochozoa</taxon>
        <taxon>Annelida</taxon>
        <taxon>Polychaeta</taxon>
        <taxon>Sedentaria</taxon>
        <taxon>Canalipalpata</taxon>
        <taxon>Sabellida</taxon>
        <taxon>Oweniida</taxon>
        <taxon>Oweniidae</taxon>
        <taxon>Owenia</taxon>
    </lineage>
</organism>
<dbReference type="AlphaFoldDB" id="A0A8S4Q812"/>
<evidence type="ECO:0000313" key="2">
    <source>
        <dbReference type="Proteomes" id="UP000749559"/>
    </source>
</evidence>
<protein>
    <recommendedName>
        <fullName evidence="3">Sulfotransferase domain-containing protein</fullName>
    </recommendedName>
</protein>
<dbReference type="Proteomes" id="UP000749559">
    <property type="component" value="Unassembled WGS sequence"/>
</dbReference>
<reference evidence="1" key="1">
    <citation type="submission" date="2022-03" db="EMBL/GenBank/DDBJ databases">
        <authorList>
            <person name="Martin C."/>
        </authorList>
    </citation>
    <scope>NUCLEOTIDE SEQUENCE</scope>
</reference>
<comment type="caution">
    <text evidence="1">The sequence shown here is derived from an EMBL/GenBank/DDBJ whole genome shotgun (WGS) entry which is preliminary data.</text>
</comment>
<gene>
    <name evidence="1" type="ORF">OFUS_LOCUS25802</name>
</gene>
<evidence type="ECO:0000313" key="1">
    <source>
        <dbReference type="EMBL" id="CAH1802086.1"/>
    </source>
</evidence>
<proteinExistence type="predicted"/>
<evidence type="ECO:0008006" key="3">
    <source>
        <dbReference type="Google" id="ProtNLM"/>
    </source>
</evidence>